<comment type="caution">
    <text evidence="1">The sequence shown here is derived from an EMBL/GenBank/DDBJ whole genome shotgun (WGS) entry which is preliminary data.</text>
</comment>
<dbReference type="EMBL" id="LDTD01000006">
    <property type="protein sequence ID" value="KTT75669.1"/>
    <property type="molecule type" value="Genomic_DNA"/>
</dbReference>
<gene>
    <name evidence="1" type="ORF">NS319_00845</name>
</gene>
<dbReference type="PATRIC" id="fig|33051.3.peg.2930"/>
<organism evidence="1 2">
    <name type="scientific">Sphingomonas sanguinis</name>
    <dbReference type="NCBI Taxonomy" id="33051"/>
    <lineage>
        <taxon>Bacteria</taxon>
        <taxon>Pseudomonadati</taxon>
        <taxon>Pseudomonadota</taxon>
        <taxon>Alphaproteobacteria</taxon>
        <taxon>Sphingomonadales</taxon>
        <taxon>Sphingomonadaceae</taxon>
        <taxon>Sphingomonas</taxon>
    </lineage>
</organism>
<sequence length="77" mass="8789">MGWQLRLAYFVRTDITFQTSTPQFWKGASFPIQIGCELLGLMEDRLLAMPLVYSIMRQLLAMTAVRSPPLVSEIPRS</sequence>
<protein>
    <submittedName>
        <fullName evidence="1">Uncharacterized protein</fullName>
    </submittedName>
</protein>
<proteinExistence type="predicted"/>
<dbReference type="Proteomes" id="UP000072867">
    <property type="component" value="Unassembled WGS sequence"/>
</dbReference>
<dbReference type="AlphaFoldDB" id="A0A147I8P7"/>
<accession>A0A147I8P7</accession>
<name>A0A147I8P7_9SPHN</name>
<evidence type="ECO:0000313" key="2">
    <source>
        <dbReference type="Proteomes" id="UP000072867"/>
    </source>
</evidence>
<evidence type="ECO:0000313" key="1">
    <source>
        <dbReference type="EMBL" id="KTT75669.1"/>
    </source>
</evidence>
<reference evidence="1 2" key="1">
    <citation type="journal article" date="2016" name="Front. Microbiol.">
        <title>Genomic Resource of Rice Seed Associated Bacteria.</title>
        <authorList>
            <person name="Midha S."/>
            <person name="Bansal K."/>
            <person name="Sharma S."/>
            <person name="Kumar N."/>
            <person name="Patil P.P."/>
            <person name="Chaudhry V."/>
            <person name="Patil P.B."/>
        </authorList>
    </citation>
    <scope>NUCLEOTIDE SEQUENCE [LARGE SCALE GENOMIC DNA]</scope>
    <source>
        <strain evidence="1 2">NS319</strain>
    </source>
</reference>